<dbReference type="EMBL" id="CAIJEN010000003">
    <property type="protein sequence ID" value="CAD0083973.1"/>
    <property type="molecule type" value="Genomic_DNA"/>
</dbReference>
<dbReference type="GO" id="GO:0008270">
    <property type="term" value="F:zinc ion binding"/>
    <property type="evidence" value="ECO:0007669"/>
    <property type="project" value="InterPro"/>
</dbReference>
<dbReference type="PANTHER" id="PTHR31001:SF81">
    <property type="entry name" value="ZN(II)2CYS6 TRANSCRIPTION FACTOR"/>
    <property type="match status" value="1"/>
</dbReference>
<keyword evidence="6" id="KW-1185">Reference proteome</keyword>
<dbReference type="Pfam" id="PF04082">
    <property type="entry name" value="Fungal_trans"/>
    <property type="match status" value="1"/>
</dbReference>
<feature type="compositionally biased region" description="Polar residues" evidence="3">
    <location>
        <begin position="97"/>
        <end position="106"/>
    </location>
</feature>
<name>A0A9N8JBA4_9PEZI</name>
<sequence length="463" mass="52347">MIRAPSNQSHEQLVSLLMEQTNPWEIQGIPTITHTPQVLSSSSSRAERSLSASDKKLKKQIQPRQLLSCTKCRERKVKTERSSLSEDSETEEGAPNARTSSIGRQTNRQRRLRASEQIDSIYFGSPGLASVIADVEPKSLSHAMPRAADMYATQDAMYPFPTLWPAMSRTHGLLQCLPSHDQLYHYLDVFSQKARGFAFPYVPEDLSQKEVERFLEQAEENAEKVPDLLALIFAALALGVQLDTFGSRKDAEPGVTQTSSRKGEIFSMQALRLASFTSRPTLRGIKALIMLAPYLTNSGRFLDAWSLSGLTIRLAHSIGLHRNPRYLDPAPSLRESTVRKHLWWWLLHMDQEYSMTLGRPLGISGIGDCPPPDPLTTDPVALRLNEFFDQLTIHGRQILSSNQLTDSKIDMYTDRLIALWDTMPDSLQFNRSWIEEETEIPEWPMETRAASKICFSMAQNTYH</sequence>
<dbReference type="SMART" id="SM00906">
    <property type="entry name" value="Fungal_trans"/>
    <property type="match status" value="1"/>
</dbReference>
<comment type="caution">
    <text evidence="5">The sequence shown here is derived from an EMBL/GenBank/DDBJ whole genome shotgun (WGS) entry which is preliminary data.</text>
</comment>
<dbReference type="GO" id="GO:0005634">
    <property type="term" value="C:nucleus"/>
    <property type="evidence" value="ECO:0007669"/>
    <property type="project" value="UniProtKB-SubCell"/>
</dbReference>
<evidence type="ECO:0000256" key="1">
    <source>
        <dbReference type="ARBA" id="ARBA00004123"/>
    </source>
</evidence>
<dbReference type="CDD" id="cd12148">
    <property type="entry name" value="fungal_TF_MHR"/>
    <property type="match status" value="1"/>
</dbReference>
<dbReference type="InterPro" id="IPR050613">
    <property type="entry name" value="Sec_Metabolite_Reg"/>
</dbReference>
<evidence type="ECO:0000256" key="3">
    <source>
        <dbReference type="SAM" id="MobiDB-lite"/>
    </source>
</evidence>
<dbReference type="Proteomes" id="UP000716446">
    <property type="component" value="Unassembled WGS sequence"/>
</dbReference>
<evidence type="ECO:0000313" key="5">
    <source>
        <dbReference type="EMBL" id="CAD0083973.1"/>
    </source>
</evidence>
<dbReference type="AlphaFoldDB" id="A0A9N8JBA4"/>
<proteinExistence type="predicted"/>
<evidence type="ECO:0000313" key="6">
    <source>
        <dbReference type="Proteomes" id="UP000716446"/>
    </source>
</evidence>
<feature type="region of interest" description="Disordered" evidence="3">
    <location>
        <begin position="77"/>
        <end position="111"/>
    </location>
</feature>
<feature type="compositionally biased region" description="Low complexity" evidence="3">
    <location>
        <begin position="39"/>
        <end position="52"/>
    </location>
</feature>
<organism evidence="5 6">
    <name type="scientific">Aureobasidium vineae</name>
    <dbReference type="NCBI Taxonomy" id="2773715"/>
    <lineage>
        <taxon>Eukaryota</taxon>
        <taxon>Fungi</taxon>
        <taxon>Dikarya</taxon>
        <taxon>Ascomycota</taxon>
        <taxon>Pezizomycotina</taxon>
        <taxon>Dothideomycetes</taxon>
        <taxon>Dothideomycetidae</taxon>
        <taxon>Dothideales</taxon>
        <taxon>Saccotheciaceae</taxon>
        <taxon>Aureobasidium</taxon>
    </lineage>
</organism>
<dbReference type="InterPro" id="IPR007219">
    <property type="entry name" value="XnlR_reg_dom"/>
</dbReference>
<feature type="region of interest" description="Disordered" evidence="3">
    <location>
        <begin position="35"/>
        <end position="62"/>
    </location>
</feature>
<gene>
    <name evidence="5" type="ORF">AWRI4619_LOCUS2540</name>
</gene>
<accession>A0A9N8JBA4</accession>
<reference evidence="5" key="1">
    <citation type="submission" date="2020-06" db="EMBL/GenBank/DDBJ databases">
        <authorList>
            <person name="Onetto C."/>
        </authorList>
    </citation>
    <scope>NUCLEOTIDE SEQUENCE</scope>
</reference>
<evidence type="ECO:0000259" key="4">
    <source>
        <dbReference type="SMART" id="SM00906"/>
    </source>
</evidence>
<comment type="subcellular location">
    <subcellularLocation>
        <location evidence="1">Nucleus</location>
    </subcellularLocation>
</comment>
<feature type="domain" description="Xylanolytic transcriptional activator regulatory" evidence="4">
    <location>
        <begin position="304"/>
        <end position="380"/>
    </location>
</feature>
<keyword evidence="2" id="KW-0539">Nucleus</keyword>
<dbReference type="GO" id="GO:0003677">
    <property type="term" value="F:DNA binding"/>
    <property type="evidence" value="ECO:0007669"/>
    <property type="project" value="InterPro"/>
</dbReference>
<evidence type="ECO:0000256" key="2">
    <source>
        <dbReference type="ARBA" id="ARBA00023242"/>
    </source>
</evidence>
<protein>
    <recommendedName>
        <fullName evidence="4">Xylanolytic transcriptional activator regulatory domain-containing protein</fullName>
    </recommendedName>
</protein>
<dbReference type="GO" id="GO:0006351">
    <property type="term" value="P:DNA-templated transcription"/>
    <property type="evidence" value="ECO:0007669"/>
    <property type="project" value="InterPro"/>
</dbReference>
<dbReference type="PANTHER" id="PTHR31001">
    <property type="entry name" value="UNCHARACTERIZED TRANSCRIPTIONAL REGULATORY PROTEIN"/>
    <property type="match status" value="1"/>
</dbReference>